<keyword evidence="3" id="KW-0804">Transcription</keyword>
<evidence type="ECO:0000256" key="2">
    <source>
        <dbReference type="ARBA" id="ARBA00023125"/>
    </source>
</evidence>
<evidence type="ECO:0000259" key="5">
    <source>
        <dbReference type="Pfam" id="PF21993"/>
    </source>
</evidence>
<dbReference type="GO" id="GO:0003677">
    <property type="term" value="F:DNA binding"/>
    <property type="evidence" value="ECO:0007669"/>
    <property type="project" value="UniProtKB-KW"/>
</dbReference>
<keyword evidence="2" id="KW-0238">DNA-binding</keyword>
<dbReference type="InterPro" id="IPR036271">
    <property type="entry name" value="Tet_transcr_reg_TetR-rel_C_sf"/>
</dbReference>
<accession>A0A919ALZ0</accession>
<dbReference type="Pfam" id="PF21993">
    <property type="entry name" value="TetR_C_13_2"/>
    <property type="match status" value="1"/>
</dbReference>
<feature type="domain" description="HTH tetR-type" evidence="4">
    <location>
        <begin position="3"/>
        <end position="29"/>
    </location>
</feature>
<name>A0A919ALZ0_9PROT</name>
<dbReference type="SUPFAM" id="SSF46689">
    <property type="entry name" value="Homeodomain-like"/>
    <property type="match status" value="1"/>
</dbReference>
<dbReference type="AlphaFoldDB" id="A0A919ALZ0"/>
<dbReference type="PANTHER" id="PTHR47506:SF1">
    <property type="entry name" value="HTH-TYPE TRANSCRIPTIONAL REGULATOR YJDC"/>
    <property type="match status" value="1"/>
</dbReference>
<reference evidence="6" key="2">
    <citation type="submission" date="2020-09" db="EMBL/GenBank/DDBJ databases">
        <authorList>
            <person name="Sun Q."/>
            <person name="Kim S."/>
        </authorList>
    </citation>
    <scope>NUCLEOTIDE SEQUENCE</scope>
    <source>
        <strain evidence="6">KCTC 42590</strain>
    </source>
</reference>
<evidence type="ECO:0000259" key="4">
    <source>
        <dbReference type="Pfam" id="PF00440"/>
    </source>
</evidence>
<sequence length="166" mass="18101">MDGFDGVSLNSLSAQTGLSKASLYHHFPNGKLDMALSVLADEGRLFQKAVLAPLQRPGGGGASVRHMFDGVRAYYRGDVPVCMMNLFIHSSIASVVGPQIQATVKRWEELLAERLYDIGIAEEKSRRLATVTVCDIQGALILSRVFGQREPLEQAIKTSLERLSLG</sequence>
<organism evidence="6 7">
    <name type="scientific">Kordiimonas sediminis</name>
    <dbReference type="NCBI Taxonomy" id="1735581"/>
    <lineage>
        <taxon>Bacteria</taxon>
        <taxon>Pseudomonadati</taxon>
        <taxon>Pseudomonadota</taxon>
        <taxon>Alphaproteobacteria</taxon>
        <taxon>Kordiimonadales</taxon>
        <taxon>Kordiimonadaceae</taxon>
        <taxon>Kordiimonas</taxon>
    </lineage>
</organism>
<dbReference type="Proteomes" id="UP000630923">
    <property type="component" value="Unassembled WGS sequence"/>
</dbReference>
<gene>
    <name evidence="6" type="ORF">GCM10017044_08090</name>
</gene>
<reference evidence="6" key="1">
    <citation type="journal article" date="2014" name="Int. J. Syst. Evol. Microbiol.">
        <title>Complete genome sequence of Corynebacterium casei LMG S-19264T (=DSM 44701T), isolated from a smear-ripened cheese.</title>
        <authorList>
            <consortium name="US DOE Joint Genome Institute (JGI-PGF)"/>
            <person name="Walter F."/>
            <person name="Albersmeier A."/>
            <person name="Kalinowski J."/>
            <person name="Ruckert C."/>
        </authorList>
    </citation>
    <scope>NUCLEOTIDE SEQUENCE</scope>
    <source>
        <strain evidence="6">KCTC 42590</strain>
    </source>
</reference>
<dbReference type="InterPro" id="IPR054156">
    <property type="entry name" value="YxaF_TetR_C"/>
</dbReference>
<evidence type="ECO:0000256" key="1">
    <source>
        <dbReference type="ARBA" id="ARBA00023015"/>
    </source>
</evidence>
<keyword evidence="1" id="KW-0805">Transcription regulation</keyword>
<dbReference type="InterPro" id="IPR009057">
    <property type="entry name" value="Homeodomain-like_sf"/>
</dbReference>
<dbReference type="InterPro" id="IPR001647">
    <property type="entry name" value="HTH_TetR"/>
</dbReference>
<feature type="domain" description="Transcriptional regulator LmrA/YxaF-like C-terminal" evidence="5">
    <location>
        <begin position="97"/>
        <end position="157"/>
    </location>
</feature>
<dbReference type="Gene3D" id="1.10.357.10">
    <property type="entry name" value="Tetracycline Repressor, domain 2"/>
    <property type="match status" value="1"/>
</dbReference>
<proteinExistence type="predicted"/>
<dbReference type="PANTHER" id="PTHR47506">
    <property type="entry name" value="TRANSCRIPTIONAL REGULATORY PROTEIN"/>
    <property type="match status" value="1"/>
</dbReference>
<keyword evidence="7" id="KW-1185">Reference proteome</keyword>
<comment type="caution">
    <text evidence="6">The sequence shown here is derived from an EMBL/GenBank/DDBJ whole genome shotgun (WGS) entry which is preliminary data.</text>
</comment>
<evidence type="ECO:0000313" key="7">
    <source>
        <dbReference type="Proteomes" id="UP000630923"/>
    </source>
</evidence>
<protein>
    <submittedName>
        <fullName evidence="6">TetR family transcriptional regulator</fullName>
    </submittedName>
</protein>
<dbReference type="EMBL" id="BNCI01000001">
    <property type="protein sequence ID" value="GHF16197.1"/>
    <property type="molecule type" value="Genomic_DNA"/>
</dbReference>
<dbReference type="SUPFAM" id="SSF48498">
    <property type="entry name" value="Tetracyclin repressor-like, C-terminal domain"/>
    <property type="match status" value="1"/>
</dbReference>
<dbReference type="Pfam" id="PF00440">
    <property type="entry name" value="TetR_N"/>
    <property type="match status" value="1"/>
</dbReference>
<evidence type="ECO:0000313" key="6">
    <source>
        <dbReference type="EMBL" id="GHF16197.1"/>
    </source>
</evidence>
<evidence type="ECO:0000256" key="3">
    <source>
        <dbReference type="ARBA" id="ARBA00023163"/>
    </source>
</evidence>